<comment type="caution">
    <text evidence="2">The sequence shown here is derived from an EMBL/GenBank/DDBJ whole genome shotgun (WGS) entry which is preliminary data.</text>
</comment>
<dbReference type="AlphaFoldDB" id="A0A4S4LVS1"/>
<protein>
    <recommendedName>
        <fullName evidence="1">DUF4100 domain-containing protein</fullName>
    </recommendedName>
</protein>
<gene>
    <name evidence="2" type="ORF">EW146_g4736</name>
</gene>
<reference evidence="2 3" key="1">
    <citation type="submission" date="2019-02" db="EMBL/GenBank/DDBJ databases">
        <title>Genome sequencing of the rare red list fungi Bondarzewia mesenterica.</title>
        <authorList>
            <person name="Buettner E."/>
            <person name="Kellner H."/>
        </authorList>
    </citation>
    <scope>NUCLEOTIDE SEQUENCE [LARGE SCALE GENOMIC DNA]</scope>
    <source>
        <strain evidence="2 3">DSM 108281</strain>
    </source>
</reference>
<keyword evidence="3" id="KW-1185">Reference proteome</keyword>
<feature type="domain" description="DUF4100" evidence="1">
    <location>
        <begin position="157"/>
        <end position="305"/>
    </location>
</feature>
<evidence type="ECO:0000313" key="3">
    <source>
        <dbReference type="Proteomes" id="UP000310158"/>
    </source>
</evidence>
<sequence>MFERITETFVKALSGQQAVAPPRPPPNPETAGRYTFCGNARHYMRECPEVEDYIHQGKCRCNPEGKVILSSGAFVPRSIPGLWLKERIDEWHHRNPGQIVQGQLLLNVLPNVYYDRSAPDPADPPAPAIAMTAHLSAYHLTMDDRITSLERELFQLRNQRQPRTTIVRCPEADSDEKPSDNTPEVPCHAAPKVPCPVPYVQVPLCPKPAPAEPTQHVDPPIHPYTAAHDATYVPPVDKVTNEVLQPPAIKKQEPAYHTMVPIYDEAVAKDVYDRAMSSPITVTQRKLLSLSPEVRAQIREATAGRCIPQHDGGQAKVLMQDNALPFALDDLDPSCDIEHTSPDVATASLRKSSISHSYLPKDR</sequence>
<accession>A0A4S4LVS1</accession>
<dbReference type="InterPro" id="IPR025165">
    <property type="entry name" value="DUF4100"/>
</dbReference>
<dbReference type="EMBL" id="SGPL01000190">
    <property type="protein sequence ID" value="THH15801.1"/>
    <property type="molecule type" value="Genomic_DNA"/>
</dbReference>
<name>A0A4S4LVS1_9AGAM</name>
<dbReference type="Pfam" id="PF13352">
    <property type="entry name" value="DUF4100"/>
    <property type="match status" value="1"/>
</dbReference>
<evidence type="ECO:0000259" key="1">
    <source>
        <dbReference type="Pfam" id="PF13352"/>
    </source>
</evidence>
<organism evidence="2 3">
    <name type="scientific">Bondarzewia mesenterica</name>
    <dbReference type="NCBI Taxonomy" id="1095465"/>
    <lineage>
        <taxon>Eukaryota</taxon>
        <taxon>Fungi</taxon>
        <taxon>Dikarya</taxon>
        <taxon>Basidiomycota</taxon>
        <taxon>Agaricomycotina</taxon>
        <taxon>Agaricomycetes</taxon>
        <taxon>Russulales</taxon>
        <taxon>Bondarzewiaceae</taxon>
        <taxon>Bondarzewia</taxon>
    </lineage>
</organism>
<evidence type="ECO:0000313" key="2">
    <source>
        <dbReference type="EMBL" id="THH15801.1"/>
    </source>
</evidence>
<proteinExistence type="predicted"/>
<dbReference type="Proteomes" id="UP000310158">
    <property type="component" value="Unassembled WGS sequence"/>
</dbReference>
<dbReference type="OrthoDB" id="3066483at2759"/>